<feature type="region of interest" description="Disordered" evidence="1">
    <location>
        <begin position="131"/>
        <end position="156"/>
    </location>
</feature>
<organism evidence="2 3">
    <name type="scientific">Linum trigynum</name>
    <dbReference type="NCBI Taxonomy" id="586398"/>
    <lineage>
        <taxon>Eukaryota</taxon>
        <taxon>Viridiplantae</taxon>
        <taxon>Streptophyta</taxon>
        <taxon>Embryophyta</taxon>
        <taxon>Tracheophyta</taxon>
        <taxon>Spermatophyta</taxon>
        <taxon>Magnoliopsida</taxon>
        <taxon>eudicotyledons</taxon>
        <taxon>Gunneridae</taxon>
        <taxon>Pentapetalae</taxon>
        <taxon>rosids</taxon>
        <taxon>fabids</taxon>
        <taxon>Malpighiales</taxon>
        <taxon>Linaceae</taxon>
        <taxon>Linum</taxon>
    </lineage>
</organism>
<evidence type="ECO:0000313" key="2">
    <source>
        <dbReference type="EMBL" id="CAL1371298.1"/>
    </source>
</evidence>
<name>A0AAV2DBL6_9ROSI</name>
<gene>
    <name evidence="2" type="ORF">LTRI10_LOCUS13372</name>
</gene>
<evidence type="ECO:0000313" key="3">
    <source>
        <dbReference type="Proteomes" id="UP001497516"/>
    </source>
</evidence>
<dbReference type="AlphaFoldDB" id="A0AAV2DBL6"/>
<dbReference type="EMBL" id="OZ034815">
    <property type="protein sequence ID" value="CAL1371298.1"/>
    <property type="molecule type" value="Genomic_DNA"/>
</dbReference>
<protein>
    <submittedName>
        <fullName evidence="2">Uncharacterized protein</fullName>
    </submittedName>
</protein>
<evidence type="ECO:0000256" key="1">
    <source>
        <dbReference type="SAM" id="MobiDB-lite"/>
    </source>
</evidence>
<proteinExistence type="predicted"/>
<keyword evidence="3" id="KW-1185">Reference proteome</keyword>
<feature type="compositionally biased region" description="Basic residues" evidence="1">
    <location>
        <begin position="141"/>
        <end position="154"/>
    </location>
</feature>
<dbReference type="Proteomes" id="UP001497516">
    <property type="component" value="Chromosome 2"/>
</dbReference>
<sequence length="194" mass="21877">MSLLSCTIPLFQWNGGGGRHREAGGVRNAREGGVAHQLASAAATIPNNPPLQQTLEGSHSSSPLLPQILSAAAWQDIHIKPESHQFPIPSPLYHHPHPPSHHLSTTALLQKASTLAATQAAAAQTQMSLYKGLPRFDRPRRPPRRRKQPRRRVGERRLETSSFEIRIWKEKKKHFHFWTTARGDRSQAVTKRWR</sequence>
<accession>A0AAV2DBL6</accession>
<reference evidence="2 3" key="1">
    <citation type="submission" date="2024-04" db="EMBL/GenBank/DDBJ databases">
        <authorList>
            <person name="Fracassetti M."/>
        </authorList>
    </citation>
    <scope>NUCLEOTIDE SEQUENCE [LARGE SCALE GENOMIC DNA]</scope>
</reference>